<dbReference type="AlphaFoldDB" id="A0A644XIP1"/>
<organism evidence="1">
    <name type="scientific">bioreactor metagenome</name>
    <dbReference type="NCBI Taxonomy" id="1076179"/>
    <lineage>
        <taxon>unclassified sequences</taxon>
        <taxon>metagenomes</taxon>
        <taxon>ecological metagenomes</taxon>
    </lineage>
</organism>
<accession>A0A644XIP1</accession>
<proteinExistence type="predicted"/>
<gene>
    <name evidence="1" type="ORF">SDC9_62429</name>
</gene>
<reference evidence="1" key="1">
    <citation type="submission" date="2019-08" db="EMBL/GenBank/DDBJ databases">
        <authorList>
            <person name="Kucharzyk K."/>
            <person name="Murdoch R.W."/>
            <person name="Higgins S."/>
            <person name="Loffler F."/>
        </authorList>
    </citation>
    <scope>NUCLEOTIDE SEQUENCE</scope>
</reference>
<evidence type="ECO:0000313" key="1">
    <source>
        <dbReference type="EMBL" id="MPM16055.1"/>
    </source>
</evidence>
<protein>
    <submittedName>
        <fullName evidence="1">Uncharacterized protein</fullName>
    </submittedName>
</protein>
<dbReference type="EMBL" id="VSSQ01002544">
    <property type="protein sequence ID" value="MPM16055.1"/>
    <property type="molecule type" value="Genomic_DNA"/>
</dbReference>
<sequence length="64" mass="7414">MTETRIGITNVVEQCKVKTFYPILNYKKEMLPRLKTGRGQHNLSHNNNLKSDVMLFSPSTNTFQ</sequence>
<name>A0A644XIP1_9ZZZZ</name>
<comment type="caution">
    <text evidence="1">The sequence shown here is derived from an EMBL/GenBank/DDBJ whole genome shotgun (WGS) entry which is preliminary data.</text>
</comment>